<keyword evidence="1" id="KW-1133">Transmembrane helix</keyword>
<proteinExistence type="predicted"/>
<dbReference type="Proteomes" id="UP001181355">
    <property type="component" value="Chromosome"/>
</dbReference>
<sequence>MKILFALAVLLFGQMFAYLPYYSLFDRGYFYWSIGAGVAGLVMLLWLRIWRKKKEDFAYEDDGLYPSTHNEFLGSQSIGLTKVLDHHQD</sequence>
<evidence type="ECO:0000313" key="3">
    <source>
        <dbReference type="Proteomes" id="UP001181355"/>
    </source>
</evidence>
<accession>A0ABY9RJP8</accession>
<name>A0ABY9RJP8_9BURK</name>
<keyword evidence="1" id="KW-0812">Transmembrane</keyword>
<dbReference type="EMBL" id="CP133720">
    <property type="protein sequence ID" value="WMW81166.1"/>
    <property type="molecule type" value="Genomic_DNA"/>
</dbReference>
<keyword evidence="3" id="KW-1185">Reference proteome</keyword>
<protein>
    <submittedName>
        <fullName evidence="2">Uncharacterized protein</fullName>
    </submittedName>
</protein>
<feature type="transmembrane region" description="Helical" evidence="1">
    <location>
        <begin position="27"/>
        <end position="47"/>
    </location>
</feature>
<reference evidence="2" key="1">
    <citation type="submission" date="2023-09" db="EMBL/GenBank/DDBJ databases">
        <title>Undibacterium sp. 20NA77.5 isolated from freshwater.</title>
        <authorList>
            <person name="Le V."/>
            <person name="Ko S.-R."/>
            <person name="Ahn C.-Y."/>
            <person name="Oh H.-M."/>
        </authorList>
    </citation>
    <scope>NUCLEOTIDE SEQUENCE</scope>
    <source>
        <strain evidence="2">20NA77.5</strain>
    </source>
</reference>
<organism evidence="2 3">
    <name type="scientific">Undibacterium cyanobacteriorum</name>
    <dbReference type="NCBI Taxonomy" id="3073561"/>
    <lineage>
        <taxon>Bacteria</taxon>
        <taxon>Pseudomonadati</taxon>
        <taxon>Pseudomonadota</taxon>
        <taxon>Betaproteobacteria</taxon>
        <taxon>Burkholderiales</taxon>
        <taxon>Oxalobacteraceae</taxon>
        <taxon>Undibacterium</taxon>
    </lineage>
</organism>
<keyword evidence="1" id="KW-0472">Membrane</keyword>
<evidence type="ECO:0000256" key="1">
    <source>
        <dbReference type="SAM" id="Phobius"/>
    </source>
</evidence>
<gene>
    <name evidence="2" type="ORF">RF679_02500</name>
</gene>
<dbReference type="RefSeq" id="WP_309482656.1">
    <property type="nucleotide sequence ID" value="NZ_CP133720.1"/>
</dbReference>
<evidence type="ECO:0000313" key="2">
    <source>
        <dbReference type="EMBL" id="WMW81166.1"/>
    </source>
</evidence>